<protein>
    <submittedName>
        <fullName evidence="1">Uncharacterized protein</fullName>
    </submittedName>
</protein>
<comment type="caution">
    <text evidence="1">The sequence shown here is derived from an EMBL/GenBank/DDBJ whole genome shotgun (WGS) entry which is preliminary data.</text>
</comment>
<name>A0A428PJ81_9HYPO</name>
<proteinExistence type="predicted"/>
<reference evidence="1 2" key="1">
    <citation type="submission" date="2017-06" db="EMBL/GenBank/DDBJ databases">
        <title>Comparative genomic analysis of Ambrosia Fusariam Clade fungi.</title>
        <authorList>
            <person name="Stajich J.E."/>
            <person name="Carrillo J."/>
            <person name="Kijimoto T."/>
            <person name="Eskalen A."/>
            <person name="O'Donnell K."/>
            <person name="Kasson M."/>
        </authorList>
    </citation>
    <scope>NUCLEOTIDE SEQUENCE [LARGE SCALE GENOMIC DNA]</scope>
    <source>
        <strain evidence="1 2">NRRL62606</strain>
    </source>
</reference>
<dbReference type="Proteomes" id="UP000287972">
    <property type="component" value="Unassembled WGS sequence"/>
</dbReference>
<keyword evidence="2" id="KW-1185">Reference proteome</keyword>
<evidence type="ECO:0000313" key="2">
    <source>
        <dbReference type="Proteomes" id="UP000287972"/>
    </source>
</evidence>
<evidence type="ECO:0000313" key="1">
    <source>
        <dbReference type="EMBL" id="RSL53089.1"/>
    </source>
</evidence>
<accession>A0A428PJ81</accession>
<dbReference type="AlphaFoldDB" id="A0A428PJ81"/>
<organism evidence="1 2">
    <name type="scientific">Fusarium floridanum</name>
    <dbReference type="NCBI Taxonomy" id="1325733"/>
    <lineage>
        <taxon>Eukaryota</taxon>
        <taxon>Fungi</taxon>
        <taxon>Dikarya</taxon>
        <taxon>Ascomycota</taxon>
        <taxon>Pezizomycotina</taxon>
        <taxon>Sordariomycetes</taxon>
        <taxon>Hypocreomycetidae</taxon>
        <taxon>Hypocreales</taxon>
        <taxon>Nectriaceae</taxon>
        <taxon>Fusarium</taxon>
        <taxon>Fusarium solani species complex</taxon>
    </lineage>
</organism>
<sequence length="439" mass="51042">MSDSGQSSEPTGPGIIQIYEQSFSAISPYLITCPPYGDPVNPDINRYRKDCPSYNAKYLQAAIWNSMANEASSLIRKELQAIFFEETALYLRSVEPYRPGWRRGGLLTTINEPSLSKQWFAPEATIEYLNKQMMVYFEPTSVTSVEGDRLGRYVYREWLRLHDGRPPFQRHNFFAKAVQIGEKGPRNLQELTAFHKALCGVISAHLDDMVDFYPEVDQKMDMDMDPPAERSAIFGPRPSQRVQSWRDHGHTMCHLFRALYMVIDDQSLSEARGPSRARYECEDVAHYLEREHDRSLSQYTVLLVKTEDEAHLHSPISFLPLFEAGLALDVRRHDYYGACQDTVIRVRLETAIRFVWQLLRKEESCFKRFKEEAQAQRDEQEELCETWIKKVMKHSEEIGLEENGYTWLATRRAQAKLNGEAFDDDQVNPLWEHLNHWEG</sequence>
<gene>
    <name evidence="1" type="ORF">CEP51_014949</name>
</gene>
<dbReference type="EMBL" id="NKCL01000742">
    <property type="protein sequence ID" value="RSL53089.1"/>
    <property type="molecule type" value="Genomic_DNA"/>
</dbReference>